<proteinExistence type="predicted"/>
<accession>A0A9P9JKK4</accession>
<comment type="caution">
    <text evidence="1">The sequence shown here is derived from an EMBL/GenBank/DDBJ whole genome shotgun (WGS) entry which is preliminary data.</text>
</comment>
<evidence type="ECO:0000313" key="1">
    <source>
        <dbReference type="EMBL" id="KAH7208493.1"/>
    </source>
</evidence>
<reference evidence="1" key="1">
    <citation type="journal article" date="2021" name="Nat. Commun.">
        <title>Genetic determinants of endophytism in the Arabidopsis root mycobiome.</title>
        <authorList>
            <person name="Mesny F."/>
            <person name="Miyauchi S."/>
            <person name="Thiergart T."/>
            <person name="Pickel B."/>
            <person name="Atanasova L."/>
            <person name="Karlsson M."/>
            <person name="Huettel B."/>
            <person name="Barry K.W."/>
            <person name="Haridas S."/>
            <person name="Chen C."/>
            <person name="Bauer D."/>
            <person name="Andreopoulos W."/>
            <person name="Pangilinan J."/>
            <person name="LaButti K."/>
            <person name="Riley R."/>
            <person name="Lipzen A."/>
            <person name="Clum A."/>
            <person name="Drula E."/>
            <person name="Henrissat B."/>
            <person name="Kohler A."/>
            <person name="Grigoriev I.V."/>
            <person name="Martin F.M."/>
            <person name="Hacquard S."/>
        </authorList>
    </citation>
    <scope>NUCLEOTIDE SEQUENCE</scope>
    <source>
        <strain evidence="1">MPI-CAGE-AT-0023</strain>
    </source>
</reference>
<name>A0A9P9JKK4_FUSRE</name>
<dbReference type="AlphaFoldDB" id="A0A9P9JKK4"/>
<protein>
    <submittedName>
        <fullName evidence="1">Uncharacterized protein</fullName>
    </submittedName>
</protein>
<dbReference type="RefSeq" id="XP_046041396.1">
    <property type="nucleotide sequence ID" value="XM_046185432.1"/>
</dbReference>
<dbReference type="Proteomes" id="UP000720189">
    <property type="component" value="Unassembled WGS sequence"/>
</dbReference>
<sequence>MSLNSLSSDIRKHFHQIPEAALSMQVWLIPLLPTPSVGHPANGIHQAYQDWDFDERPNGRCQGLVAVGAKGRDRHGDS</sequence>
<evidence type="ECO:0000313" key="2">
    <source>
        <dbReference type="Proteomes" id="UP000720189"/>
    </source>
</evidence>
<gene>
    <name evidence="1" type="ORF">BKA55DRAFT_263070</name>
</gene>
<dbReference type="EMBL" id="JAGMUX010000033">
    <property type="protein sequence ID" value="KAH7208493.1"/>
    <property type="molecule type" value="Genomic_DNA"/>
</dbReference>
<organism evidence="1 2">
    <name type="scientific">Fusarium redolens</name>
    <dbReference type="NCBI Taxonomy" id="48865"/>
    <lineage>
        <taxon>Eukaryota</taxon>
        <taxon>Fungi</taxon>
        <taxon>Dikarya</taxon>
        <taxon>Ascomycota</taxon>
        <taxon>Pezizomycotina</taxon>
        <taxon>Sordariomycetes</taxon>
        <taxon>Hypocreomycetidae</taxon>
        <taxon>Hypocreales</taxon>
        <taxon>Nectriaceae</taxon>
        <taxon>Fusarium</taxon>
        <taxon>Fusarium redolens species complex</taxon>
    </lineage>
</organism>
<keyword evidence="2" id="KW-1185">Reference proteome</keyword>
<dbReference type="GeneID" id="70215386"/>